<dbReference type="GO" id="GO:0140663">
    <property type="term" value="F:ATP-dependent FeS chaperone activity"/>
    <property type="evidence" value="ECO:0007669"/>
    <property type="project" value="InterPro"/>
</dbReference>
<keyword evidence="4" id="KW-0067">ATP-binding</keyword>
<keyword evidence="5" id="KW-0408">Iron</keyword>
<dbReference type="AlphaFoldDB" id="A0A1B0DKU7"/>
<dbReference type="Gene3D" id="3.40.50.300">
    <property type="entry name" value="P-loop containing nucleotide triphosphate hydrolases"/>
    <property type="match status" value="1"/>
</dbReference>
<keyword evidence="6" id="KW-0411">Iron-sulfur</keyword>
<dbReference type="GO" id="GO:0005524">
    <property type="term" value="F:ATP binding"/>
    <property type="evidence" value="ECO:0007669"/>
    <property type="project" value="UniProtKB-KW"/>
</dbReference>
<dbReference type="VEuPathDB" id="VectorBase:PPAPM1_004868"/>
<proteinExistence type="inferred from homology"/>
<evidence type="ECO:0000256" key="2">
    <source>
        <dbReference type="ARBA" id="ARBA00022723"/>
    </source>
</evidence>
<organism evidence="8 9">
    <name type="scientific">Phlebotomus papatasi</name>
    <name type="common">Sandfly</name>
    <dbReference type="NCBI Taxonomy" id="29031"/>
    <lineage>
        <taxon>Eukaryota</taxon>
        <taxon>Metazoa</taxon>
        <taxon>Ecdysozoa</taxon>
        <taxon>Arthropoda</taxon>
        <taxon>Hexapoda</taxon>
        <taxon>Insecta</taxon>
        <taxon>Pterygota</taxon>
        <taxon>Neoptera</taxon>
        <taxon>Endopterygota</taxon>
        <taxon>Diptera</taxon>
        <taxon>Nematocera</taxon>
        <taxon>Psychodoidea</taxon>
        <taxon>Psychodidae</taxon>
        <taxon>Phlebotomus</taxon>
        <taxon>Phlebotomus</taxon>
    </lineage>
</organism>
<reference evidence="8" key="1">
    <citation type="submission" date="2022-08" db="UniProtKB">
        <authorList>
            <consortium name="EnsemblMetazoa"/>
        </authorList>
    </citation>
    <scope>IDENTIFICATION</scope>
    <source>
        <strain evidence="8">Israel</strain>
    </source>
</reference>
<evidence type="ECO:0000313" key="9">
    <source>
        <dbReference type="Proteomes" id="UP000092462"/>
    </source>
</evidence>
<dbReference type="FunFam" id="3.40.50.300:FF:001278">
    <property type="entry name" value="Iron-sulfur cluster carrier protein"/>
    <property type="match status" value="1"/>
</dbReference>
<keyword evidence="9" id="KW-1185">Reference proteome</keyword>
<dbReference type="GO" id="GO:0046872">
    <property type="term" value="F:metal ion binding"/>
    <property type="evidence" value="ECO:0007669"/>
    <property type="project" value="UniProtKB-KW"/>
</dbReference>
<evidence type="ECO:0000256" key="6">
    <source>
        <dbReference type="ARBA" id="ARBA00023014"/>
    </source>
</evidence>
<dbReference type="GO" id="GO:0005739">
    <property type="term" value="C:mitochondrion"/>
    <property type="evidence" value="ECO:0007669"/>
    <property type="project" value="TreeGrafter"/>
</dbReference>
<dbReference type="InterPro" id="IPR033756">
    <property type="entry name" value="YlxH/NBP35"/>
</dbReference>
<dbReference type="GO" id="GO:0016226">
    <property type="term" value="P:iron-sulfur cluster assembly"/>
    <property type="evidence" value="ECO:0007669"/>
    <property type="project" value="InterPro"/>
</dbReference>
<comment type="similarity">
    <text evidence="7">Belongs to the Mrp/NBP35 ATP-binding proteins family.</text>
</comment>
<dbReference type="InterPro" id="IPR000808">
    <property type="entry name" value="Mrp-like_CS"/>
</dbReference>
<dbReference type="SUPFAM" id="SSF52540">
    <property type="entry name" value="P-loop containing nucleoside triphosphate hydrolases"/>
    <property type="match status" value="1"/>
</dbReference>
<dbReference type="PANTHER" id="PTHR42961">
    <property type="entry name" value="IRON-SULFUR PROTEIN NUBPL"/>
    <property type="match status" value="1"/>
</dbReference>
<keyword evidence="2" id="KW-0479">Metal-binding</keyword>
<evidence type="ECO:0000256" key="1">
    <source>
        <dbReference type="ARBA" id="ARBA00022485"/>
    </source>
</evidence>
<dbReference type="PROSITE" id="PS01215">
    <property type="entry name" value="MRP"/>
    <property type="match status" value="1"/>
</dbReference>
<evidence type="ECO:0000256" key="3">
    <source>
        <dbReference type="ARBA" id="ARBA00022741"/>
    </source>
</evidence>
<accession>A0A1B0DKU7</accession>
<dbReference type="CDD" id="cd02037">
    <property type="entry name" value="Mrp_NBP35"/>
    <property type="match status" value="1"/>
</dbReference>
<dbReference type="HAMAP" id="MF_02040">
    <property type="entry name" value="Mrp_NBP35"/>
    <property type="match status" value="1"/>
</dbReference>
<dbReference type="GO" id="GO:0032981">
    <property type="term" value="P:mitochondrial respiratory chain complex I assembly"/>
    <property type="evidence" value="ECO:0007669"/>
    <property type="project" value="TreeGrafter"/>
</dbReference>
<dbReference type="Pfam" id="PF10609">
    <property type="entry name" value="ParA"/>
    <property type="match status" value="1"/>
</dbReference>
<evidence type="ECO:0000256" key="5">
    <source>
        <dbReference type="ARBA" id="ARBA00023004"/>
    </source>
</evidence>
<keyword evidence="1" id="KW-0004">4Fe-4S</keyword>
<dbReference type="PANTHER" id="PTHR42961:SF2">
    <property type="entry name" value="IRON-SULFUR PROTEIN NUBPL"/>
    <property type="match status" value="1"/>
</dbReference>
<keyword evidence="3" id="KW-0547">Nucleotide-binding</keyword>
<dbReference type="Proteomes" id="UP000092462">
    <property type="component" value="Unassembled WGS sequence"/>
</dbReference>
<dbReference type="InterPro" id="IPR027417">
    <property type="entry name" value="P-loop_NTPase"/>
</dbReference>
<dbReference type="InterPro" id="IPR044304">
    <property type="entry name" value="NUBPL-like"/>
</dbReference>
<dbReference type="EnsemblMetazoa" id="PPAI008891-RA">
    <property type="protein sequence ID" value="PPAI008891-PA"/>
    <property type="gene ID" value="PPAI008891"/>
</dbReference>
<dbReference type="GO" id="GO:0051539">
    <property type="term" value="F:4 iron, 4 sulfur cluster binding"/>
    <property type="evidence" value="ECO:0007669"/>
    <property type="project" value="UniProtKB-KW"/>
</dbReference>
<evidence type="ECO:0000313" key="8">
    <source>
        <dbReference type="EnsemblMetazoa" id="PPAI008891-PA"/>
    </source>
</evidence>
<evidence type="ECO:0000256" key="7">
    <source>
        <dbReference type="ARBA" id="ARBA00024036"/>
    </source>
</evidence>
<evidence type="ECO:0000256" key="4">
    <source>
        <dbReference type="ARBA" id="ARBA00022840"/>
    </source>
</evidence>
<dbReference type="VEuPathDB" id="VectorBase:PPAI008891"/>
<protein>
    <submittedName>
        <fullName evidence="8">Uncharacterized protein</fullName>
    </submittedName>
</protein>
<sequence length="288" mass="31257">MGSVRVMKGINVFQRFFSGKITGRQADLMARSLPKKKPLPGVKDIILVASGKGGVGKSTTSVNLAVNLAQNGQRVGLLDADLFGPSIPLMMNLQETPLVDDDNRIIPPVNYNVKCLSLGLLTEMKPAIWRGPLVMSATERLLKGTVWEPLDVLVVDTPPGTGDIHLSLMQNVPISGVLLVSTPQLAALRVTQRGAEMFRILNVPILGIVENMSSVKCKNCGEEISIFGQETDKVAEEMGVEILERIQIDPNVMTGSDTGIPVTIEDPESDYAKCFGRLAKRLLKKLEK</sequence>
<dbReference type="EMBL" id="AJVK01035768">
    <property type="status" value="NOT_ANNOTATED_CDS"/>
    <property type="molecule type" value="Genomic_DNA"/>
</dbReference>
<dbReference type="InterPro" id="IPR019591">
    <property type="entry name" value="Mrp/NBP35_ATP-bd"/>
</dbReference>
<name>A0A1B0DKU7_PHLPP</name>